<evidence type="ECO:0000256" key="7">
    <source>
        <dbReference type="ARBA" id="ARBA00022989"/>
    </source>
</evidence>
<keyword evidence="5 13" id="KW-0067">ATP-binding</keyword>
<evidence type="ECO:0000256" key="10">
    <source>
        <dbReference type="SAM" id="Phobius"/>
    </source>
</evidence>
<name>A0ABY6P020_9NOCA</name>
<feature type="transmembrane region" description="Helical" evidence="10">
    <location>
        <begin position="264"/>
        <end position="282"/>
    </location>
</feature>
<feature type="domain" description="ABC transporter" evidence="11">
    <location>
        <begin position="360"/>
        <end position="596"/>
    </location>
</feature>
<evidence type="ECO:0000256" key="8">
    <source>
        <dbReference type="ARBA" id="ARBA00023136"/>
    </source>
</evidence>
<dbReference type="SUPFAM" id="SSF52540">
    <property type="entry name" value="P-loop containing nucleoside triphosphate hydrolases"/>
    <property type="match status" value="1"/>
</dbReference>
<feature type="transmembrane region" description="Helical" evidence="10">
    <location>
        <begin position="20"/>
        <end position="45"/>
    </location>
</feature>
<keyword evidence="7 10" id="KW-1133">Transmembrane helix</keyword>
<feature type="transmembrane region" description="Helical" evidence="10">
    <location>
        <begin position="172"/>
        <end position="192"/>
    </location>
</feature>
<evidence type="ECO:0000259" key="11">
    <source>
        <dbReference type="PROSITE" id="PS50893"/>
    </source>
</evidence>
<dbReference type="PROSITE" id="PS50929">
    <property type="entry name" value="ABC_TM1F"/>
    <property type="match status" value="1"/>
</dbReference>
<dbReference type="Gene3D" id="1.20.1560.10">
    <property type="entry name" value="ABC transporter type 1, transmembrane domain"/>
    <property type="match status" value="1"/>
</dbReference>
<feature type="transmembrane region" description="Helical" evidence="10">
    <location>
        <begin position="288"/>
        <end position="306"/>
    </location>
</feature>
<sequence length="609" mass="64446">MTVLLVSLRDILRPRARKQLILGTLGSIVVSVLDSLGLVLILPLVNLATGQDDSTGVVGFLSRAVGEPSRQSLTVGLASAVVVLFVLKDVGSLVFTWWLSGFVNAERVRTSARILGAILSAPYTTIASRSSAEMMRTADSAVLQVFQYTVNGIMNLVAGAISIVAVLTALAAVAPVPTLVLVGYFGVAALVFDRLAKPRAAAAGAVMTDASLRGFRTAFAALGAVKEVKLRGTQAHFVDNFREAQLRGAYAGRTAGFLAALPKYILEILFIVAVGLVLVLGSRGDGGTGNAVGLIALFVAAGFRLLPSVSTLLTNASSVRIGNDALRIVHAEVRAQTDDHGVFALPVLEGTSTTTFNDRLTVEGVHFRYPGSDHDVLRDVWLDVPQGSSAALVGGSGAGKTTLVDVMLGLHTPSRGRVAVDGRDVSQDVRAWQRSIAYVAQDVFLLEATLAENVAFDQAPGDIDRVLVLEVLAQAQLTGVVEELPDGIDTEVGERGARLSGGQRQRIGLARALYRRCAVLVLDEATSALDNETEHRINQAIADLRGRVTVLVIAHRLSTVRHAEQVVFLDRGHVTSTGTFDEVRAASRDFARLVELGALGPDTVTSTEE</sequence>
<dbReference type="PANTHER" id="PTHR24221">
    <property type="entry name" value="ATP-BINDING CASSETTE SUB-FAMILY B"/>
    <property type="match status" value="1"/>
</dbReference>
<evidence type="ECO:0000256" key="3">
    <source>
        <dbReference type="ARBA" id="ARBA00022692"/>
    </source>
</evidence>
<dbReference type="InterPro" id="IPR017871">
    <property type="entry name" value="ABC_transporter-like_CS"/>
</dbReference>
<evidence type="ECO:0000313" key="14">
    <source>
        <dbReference type="Proteomes" id="UP001164965"/>
    </source>
</evidence>
<accession>A0ABY6P020</accession>
<comment type="similarity">
    <text evidence="9">Belongs to the ABC transporter superfamily. Siderophore-Fe(3+) uptake transporter (SIUT) (TC 3.A.1.21) family.</text>
</comment>
<protein>
    <submittedName>
        <fullName evidence="13">ABC transporter ATP-binding protein/permease</fullName>
    </submittedName>
</protein>
<dbReference type="SUPFAM" id="SSF90123">
    <property type="entry name" value="ABC transporter transmembrane region"/>
    <property type="match status" value="1"/>
</dbReference>
<keyword evidence="8 10" id="KW-0472">Membrane</keyword>
<dbReference type="InterPro" id="IPR003593">
    <property type="entry name" value="AAA+_ATPase"/>
</dbReference>
<dbReference type="Proteomes" id="UP001164965">
    <property type="component" value="Chromosome"/>
</dbReference>
<evidence type="ECO:0000256" key="6">
    <source>
        <dbReference type="ARBA" id="ARBA00022967"/>
    </source>
</evidence>
<dbReference type="PROSITE" id="PS50893">
    <property type="entry name" value="ABC_TRANSPORTER_2"/>
    <property type="match status" value="1"/>
</dbReference>
<dbReference type="RefSeq" id="WP_265383067.1">
    <property type="nucleotide sequence ID" value="NZ_CP110615.1"/>
</dbReference>
<organism evidence="13 14">
    <name type="scientific">Rhodococcus antarcticus</name>
    <dbReference type="NCBI Taxonomy" id="2987751"/>
    <lineage>
        <taxon>Bacteria</taxon>
        <taxon>Bacillati</taxon>
        <taxon>Actinomycetota</taxon>
        <taxon>Actinomycetes</taxon>
        <taxon>Mycobacteriales</taxon>
        <taxon>Nocardiaceae</taxon>
        <taxon>Rhodococcus</taxon>
    </lineage>
</organism>
<evidence type="ECO:0000256" key="5">
    <source>
        <dbReference type="ARBA" id="ARBA00022840"/>
    </source>
</evidence>
<evidence type="ECO:0000256" key="4">
    <source>
        <dbReference type="ARBA" id="ARBA00022741"/>
    </source>
</evidence>
<dbReference type="InterPro" id="IPR011527">
    <property type="entry name" value="ABC1_TM_dom"/>
</dbReference>
<keyword evidence="3 10" id="KW-0812">Transmembrane</keyword>
<keyword evidence="2" id="KW-1003">Cell membrane</keyword>
<keyword evidence="6" id="KW-1278">Translocase</keyword>
<evidence type="ECO:0000256" key="1">
    <source>
        <dbReference type="ARBA" id="ARBA00004429"/>
    </source>
</evidence>
<evidence type="ECO:0000256" key="9">
    <source>
        <dbReference type="ARBA" id="ARBA00023455"/>
    </source>
</evidence>
<dbReference type="Gene3D" id="3.40.50.300">
    <property type="entry name" value="P-loop containing nucleotide triphosphate hydrolases"/>
    <property type="match status" value="1"/>
</dbReference>
<dbReference type="InterPro" id="IPR039421">
    <property type="entry name" value="Type_1_exporter"/>
</dbReference>
<gene>
    <name evidence="13" type="ORF">RHODO2019_00100</name>
</gene>
<dbReference type="SMART" id="SM00382">
    <property type="entry name" value="AAA"/>
    <property type="match status" value="1"/>
</dbReference>
<dbReference type="Pfam" id="PF00005">
    <property type="entry name" value="ABC_tran"/>
    <property type="match status" value="1"/>
</dbReference>
<keyword evidence="2" id="KW-0997">Cell inner membrane</keyword>
<dbReference type="PANTHER" id="PTHR24221:SF654">
    <property type="entry name" value="ATP-BINDING CASSETTE SUB-FAMILY B MEMBER 6"/>
    <property type="match status" value="1"/>
</dbReference>
<dbReference type="InterPro" id="IPR003439">
    <property type="entry name" value="ABC_transporter-like_ATP-bd"/>
</dbReference>
<proteinExistence type="inferred from homology"/>
<dbReference type="InterPro" id="IPR036640">
    <property type="entry name" value="ABC1_TM_sf"/>
</dbReference>
<evidence type="ECO:0000313" key="13">
    <source>
        <dbReference type="EMBL" id="UZJ24961.1"/>
    </source>
</evidence>
<dbReference type="PROSITE" id="PS00211">
    <property type="entry name" value="ABC_TRANSPORTER_1"/>
    <property type="match status" value="1"/>
</dbReference>
<feature type="transmembrane region" description="Helical" evidence="10">
    <location>
        <begin position="77"/>
        <end position="99"/>
    </location>
</feature>
<feature type="transmembrane region" description="Helical" evidence="10">
    <location>
        <begin position="145"/>
        <end position="166"/>
    </location>
</feature>
<feature type="domain" description="ABC transmembrane type-1" evidence="12">
    <location>
        <begin position="21"/>
        <end position="319"/>
    </location>
</feature>
<dbReference type="GO" id="GO:0005524">
    <property type="term" value="F:ATP binding"/>
    <property type="evidence" value="ECO:0007669"/>
    <property type="project" value="UniProtKB-KW"/>
</dbReference>
<comment type="subcellular location">
    <subcellularLocation>
        <location evidence="1">Cell inner membrane</location>
        <topology evidence="1">Multi-pass membrane protein</topology>
    </subcellularLocation>
</comment>
<keyword evidence="14" id="KW-1185">Reference proteome</keyword>
<evidence type="ECO:0000256" key="2">
    <source>
        <dbReference type="ARBA" id="ARBA00022519"/>
    </source>
</evidence>
<dbReference type="EMBL" id="CP110615">
    <property type="protein sequence ID" value="UZJ24961.1"/>
    <property type="molecule type" value="Genomic_DNA"/>
</dbReference>
<evidence type="ECO:0000259" key="12">
    <source>
        <dbReference type="PROSITE" id="PS50929"/>
    </source>
</evidence>
<reference evidence="13" key="1">
    <citation type="submission" date="2022-10" db="EMBL/GenBank/DDBJ databases">
        <title>Rhodococcus sp.75.</title>
        <authorList>
            <person name="Sun M."/>
        </authorList>
    </citation>
    <scope>NUCLEOTIDE SEQUENCE</scope>
    <source>
        <strain evidence="13">75</strain>
    </source>
</reference>
<keyword evidence="4" id="KW-0547">Nucleotide-binding</keyword>
<dbReference type="InterPro" id="IPR027417">
    <property type="entry name" value="P-loop_NTPase"/>
</dbReference>